<evidence type="ECO:0000313" key="1">
    <source>
        <dbReference type="EMBL" id="PIR69450.1"/>
    </source>
</evidence>
<reference evidence="2" key="1">
    <citation type="submission" date="2017-09" db="EMBL/GenBank/DDBJ databases">
        <title>Depth-based differentiation of microbial function through sediment-hosted aquifers and enrichment of novel symbionts in the deep terrestrial subsurface.</title>
        <authorList>
            <person name="Probst A.J."/>
            <person name="Ladd B."/>
            <person name="Jarett J.K."/>
            <person name="Geller-Mcgrath D.E."/>
            <person name="Sieber C.M.K."/>
            <person name="Emerson J.B."/>
            <person name="Anantharaman K."/>
            <person name="Thomas B.C."/>
            <person name="Malmstrom R."/>
            <person name="Stieglmeier M."/>
            <person name="Klingl A."/>
            <person name="Woyke T."/>
            <person name="Ryan C.M."/>
            <person name="Banfield J.F."/>
        </authorList>
    </citation>
    <scope>NUCLEOTIDE SEQUENCE [LARGE SCALE GENOMIC DNA]</scope>
</reference>
<sequence>MEKNIQKTKKGGDVSMNRQKRPTFLVSVAIPLLFTSSFFSSAVDYVGSLVVTNSYAEEQMIEENGDPLGEIGEQLKKEGIEYVPVEHESPTVLSKRVVTAYNAVPEQTNDRPCEGAFTPHTGINFCKTNLPIVATNELPLGTLVKIDDRIFLVADRTNSRYKYRYDILTPTLSEAREWGKRTHIIEVIGKVVKNENS</sequence>
<evidence type="ECO:0000313" key="2">
    <source>
        <dbReference type="Proteomes" id="UP000231503"/>
    </source>
</evidence>
<gene>
    <name evidence="1" type="ORF">COU47_02630</name>
</gene>
<name>A0A2H0TD13_9BACT</name>
<accession>A0A2H0TD13</accession>
<dbReference type="Proteomes" id="UP000231503">
    <property type="component" value="Unassembled WGS sequence"/>
</dbReference>
<protein>
    <recommendedName>
        <fullName evidence="3">3D domain-containing protein</fullName>
    </recommendedName>
</protein>
<dbReference type="CDD" id="cd22784">
    <property type="entry name" value="DPBB_MltA_YuiC-like"/>
    <property type="match status" value="1"/>
</dbReference>
<dbReference type="AlphaFoldDB" id="A0A2H0TD13"/>
<evidence type="ECO:0008006" key="3">
    <source>
        <dbReference type="Google" id="ProtNLM"/>
    </source>
</evidence>
<dbReference type="EMBL" id="PFCO01000006">
    <property type="protein sequence ID" value="PIR69450.1"/>
    <property type="molecule type" value="Genomic_DNA"/>
</dbReference>
<comment type="caution">
    <text evidence="1">The sequence shown here is derived from an EMBL/GenBank/DDBJ whole genome shotgun (WGS) entry which is preliminary data.</text>
</comment>
<organism evidence="1 2">
    <name type="scientific">Candidatus Niyogibacteria bacterium CG10_big_fil_rev_8_21_14_0_10_46_36</name>
    <dbReference type="NCBI Taxonomy" id="1974726"/>
    <lineage>
        <taxon>Bacteria</taxon>
        <taxon>Candidatus Niyogiibacteriota</taxon>
    </lineage>
</organism>
<proteinExistence type="predicted"/>